<reference evidence="1 2" key="1">
    <citation type="submission" date="2019-03" db="EMBL/GenBank/DDBJ databases">
        <title>Single cell metagenomics reveals metabolic interactions within the superorganism composed of flagellate Streblomastix strix and complex community of Bacteroidetes bacteria on its surface.</title>
        <authorList>
            <person name="Treitli S.C."/>
            <person name="Kolisko M."/>
            <person name="Husnik F."/>
            <person name="Keeling P."/>
            <person name="Hampl V."/>
        </authorList>
    </citation>
    <scope>NUCLEOTIDE SEQUENCE [LARGE SCALE GENOMIC DNA]</scope>
    <source>
        <strain evidence="1">ST1C</strain>
    </source>
</reference>
<gene>
    <name evidence="1" type="ORF">EZS28_019836</name>
</gene>
<name>A0A5J4VQL1_9EUKA</name>
<comment type="caution">
    <text evidence="1">The sequence shown here is derived from an EMBL/GenBank/DDBJ whole genome shotgun (WGS) entry which is preliminary data.</text>
</comment>
<protein>
    <submittedName>
        <fullName evidence="1">Uncharacterized protein</fullName>
    </submittedName>
</protein>
<dbReference type="Proteomes" id="UP000324800">
    <property type="component" value="Unassembled WGS sequence"/>
</dbReference>
<proteinExistence type="predicted"/>
<dbReference type="EMBL" id="SNRW01005659">
    <property type="protein sequence ID" value="KAA6384639.1"/>
    <property type="molecule type" value="Genomic_DNA"/>
</dbReference>
<dbReference type="AlphaFoldDB" id="A0A5J4VQL1"/>
<sequence length="88" mass="10105">MTQEKDDIDLDGDDDDVELRTKNLRQFEIFIPQVLNPLYDQSKNLTNQQSIKVFGMITLQLITLSVYRVVGPSPDPSRITYYPGITQT</sequence>
<evidence type="ECO:0000313" key="1">
    <source>
        <dbReference type="EMBL" id="KAA6384639.1"/>
    </source>
</evidence>
<accession>A0A5J4VQL1</accession>
<organism evidence="1 2">
    <name type="scientific">Streblomastix strix</name>
    <dbReference type="NCBI Taxonomy" id="222440"/>
    <lineage>
        <taxon>Eukaryota</taxon>
        <taxon>Metamonada</taxon>
        <taxon>Preaxostyla</taxon>
        <taxon>Oxymonadida</taxon>
        <taxon>Streblomastigidae</taxon>
        <taxon>Streblomastix</taxon>
    </lineage>
</organism>
<evidence type="ECO:0000313" key="2">
    <source>
        <dbReference type="Proteomes" id="UP000324800"/>
    </source>
</evidence>